<evidence type="ECO:0000256" key="3">
    <source>
        <dbReference type="ARBA" id="ARBA00022714"/>
    </source>
</evidence>
<feature type="domain" description="2Fe-2S ferredoxin-type" evidence="9">
    <location>
        <begin position="302"/>
        <end position="383"/>
    </location>
</feature>
<dbReference type="Proteomes" id="UP001236585">
    <property type="component" value="Chromosome"/>
</dbReference>
<dbReference type="EMBL" id="CP126981">
    <property type="protein sequence ID" value="WIM87844.1"/>
    <property type="molecule type" value="Genomic_DNA"/>
</dbReference>
<evidence type="ECO:0000256" key="8">
    <source>
        <dbReference type="ARBA" id="ARBA00023014"/>
    </source>
</evidence>
<dbReference type="Pfam" id="PF00175">
    <property type="entry name" value="NAD_binding_1"/>
    <property type="match status" value="1"/>
</dbReference>
<dbReference type="Gene3D" id="3.40.50.80">
    <property type="entry name" value="Nucleotide-binding domain of ferredoxin-NADP reductase (FNR) module"/>
    <property type="match status" value="1"/>
</dbReference>
<dbReference type="InterPro" id="IPR001041">
    <property type="entry name" value="2Fe-2S_ferredoxin-type"/>
</dbReference>
<dbReference type="Pfam" id="PF00970">
    <property type="entry name" value="FAD_binding_6"/>
    <property type="match status" value="1"/>
</dbReference>
<dbReference type="InterPro" id="IPR017927">
    <property type="entry name" value="FAD-bd_FR_type"/>
</dbReference>
<dbReference type="PRINTS" id="PR00406">
    <property type="entry name" value="CYTB5RDTASE"/>
</dbReference>
<dbReference type="PANTHER" id="PTHR47354">
    <property type="entry name" value="NADH OXIDOREDUCTASE HCR"/>
    <property type="match status" value="1"/>
</dbReference>
<evidence type="ECO:0000259" key="10">
    <source>
        <dbReference type="PROSITE" id="PS51384"/>
    </source>
</evidence>
<name>A0ABY8VW11_9MYCO</name>
<evidence type="ECO:0000256" key="7">
    <source>
        <dbReference type="ARBA" id="ARBA00023004"/>
    </source>
</evidence>
<gene>
    <name evidence="11" type="ORF">PT015_23980</name>
</gene>
<dbReference type="InterPro" id="IPR017938">
    <property type="entry name" value="Riboflavin_synthase-like_b-brl"/>
</dbReference>
<keyword evidence="8" id="KW-0411">Iron-sulfur</keyword>
<dbReference type="SUPFAM" id="SSF54292">
    <property type="entry name" value="2Fe-2S ferredoxin-like"/>
    <property type="match status" value="1"/>
</dbReference>
<sequence length="383" mass="41575">MDRKVSRAAADVIETQPITLAGVETHPGWHALRKLAHRITTPLLPDDYTRLANPLWSARELRGRIVEVRQETSDSATLVIRPGWGFSFDYEPGQYMGIGLLMDGRWRWRSYSLTSSPLTSGPHRGAKTVTITVKAMPEGFLSSHLVDGVQPGTIVRLAAPQGNFVLPDPAPPAVLFLTAGSGITPVMSMLRTLVRRDQITDVIHLHSAPTADDVMFGAELERLADEHPGYRLQLRTTRTQGRLDLSKLDAEVPDWRMRQTWACGPEAMLNSAEQSWAAAGLKTRLHLERFAVSKAAPAGAGGTVTFAKTGKSVAADAATSLMDAGEQQGVQMPFGCRMGICQSCVVTLTEGHVRDLRTGEEREPGTRVQTCVSAASGDCTLDV</sequence>
<evidence type="ECO:0000256" key="4">
    <source>
        <dbReference type="ARBA" id="ARBA00022723"/>
    </source>
</evidence>
<evidence type="ECO:0000259" key="9">
    <source>
        <dbReference type="PROSITE" id="PS51085"/>
    </source>
</evidence>
<proteinExistence type="predicted"/>
<dbReference type="InterPro" id="IPR036010">
    <property type="entry name" value="2Fe-2S_ferredoxin-like_sf"/>
</dbReference>
<keyword evidence="6" id="KW-0560">Oxidoreductase</keyword>
<keyword evidence="3" id="KW-0001">2Fe-2S</keyword>
<dbReference type="InterPro" id="IPR008333">
    <property type="entry name" value="Cbr1-like_FAD-bd_dom"/>
</dbReference>
<keyword evidence="7" id="KW-0408">Iron</keyword>
<dbReference type="InterPro" id="IPR012675">
    <property type="entry name" value="Beta-grasp_dom_sf"/>
</dbReference>
<dbReference type="CDD" id="cd00207">
    <property type="entry name" value="fer2"/>
    <property type="match status" value="1"/>
</dbReference>
<feature type="domain" description="FAD-binding FR-type" evidence="10">
    <location>
        <begin position="58"/>
        <end position="167"/>
    </location>
</feature>
<keyword evidence="5" id="KW-0274">FAD</keyword>
<dbReference type="CDD" id="cd06216">
    <property type="entry name" value="FNR_iron_sulfur_binding_2"/>
    <property type="match status" value="1"/>
</dbReference>
<keyword evidence="12" id="KW-1185">Reference proteome</keyword>
<evidence type="ECO:0000313" key="11">
    <source>
        <dbReference type="EMBL" id="WIM87844.1"/>
    </source>
</evidence>
<protein>
    <submittedName>
        <fullName evidence="11">Ferredoxin reductase</fullName>
    </submittedName>
</protein>
<dbReference type="PROSITE" id="PS51085">
    <property type="entry name" value="2FE2S_FER_2"/>
    <property type="match status" value="1"/>
</dbReference>
<dbReference type="SUPFAM" id="SSF63380">
    <property type="entry name" value="Riboflavin synthase domain-like"/>
    <property type="match status" value="1"/>
</dbReference>
<dbReference type="Gene3D" id="2.40.30.10">
    <property type="entry name" value="Translation factors"/>
    <property type="match status" value="1"/>
</dbReference>
<organism evidence="11 12">
    <name type="scientific">Candidatus Mycobacterium wuenschmannii</name>
    <dbReference type="NCBI Taxonomy" id="3027808"/>
    <lineage>
        <taxon>Bacteria</taxon>
        <taxon>Bacillati</taxon>
        <taxon>Actinomycetota</taxon>
        <taxon>Actinomycetes</taxon>
        <taxon>Mycobacteriales</taxon>
        <taxon>Mycobacteriaceae</taxon>
        <taxon>Mycobacterium</taxon>
    </lineage>
</organism>
<dbReference type="InterPro" id="IPR001709">
    <property type="entry name" value="Flavoprot_Pyr_Nucl_cyt_Rdtase"/>
</dbReference>
<comment type="cofactor">
    <cofactor evidence="1">
        <name>FAD</name>
        <dbReference type="ChEBI" id="CHEBI:57692"/>
    </cofactor>
</comment>
<evidence type="ECO:0000313" key="12">
    <source>
        <dbReference type="Proteomes" id="UP001236585"/>
    </source>
</evidence>
<dbReference type="Pfam" id="PF00111">
    <property type="entry name" value="Fer2"/>
    <property type="match status" value="1"/>
</dbReference>
<evidence type="ECO:0000256" key="6">
    <source>
        <dbReference type="ARBA" id="ARBA00023002"/>
    </source>
</evidence>
<reference evidence="11 12" key="1">
    <citation type="journal article" date="2023" name="Microbiol. Resour. Announc.">
        <title>Complete Genome Sequence of Mycobacterium wuenschmanii, a novel Nontuberculous Mycobacterium Isolated from a captive population of Amazon Milk Frogs.</title>
        <authorList>
            <person name="Hicks J."/>
            <person name="Zeineldin M."/>
            <person name="Ward H."/>
            <person name="Wuenschmann A."/>
            <person name="Camp P."/>
            <person name="Farrell D."/>
            <person name="Lehman K."/>
            <person name="Thacker T."/>
            <person name="Cuthbert E."/>
        </authorList>
    </citation>
    <scope>NUCLEOTIDE SEQUENCE [LARGE SCALE GENOMIC DNA]</scope>
    <source>
        <strain evidence="11 12">Wuenschmanii</strain>
    </source>
</reference>
<dbReference type="PROSITE" id="PS51384">
    <property type="entry name" value="FAD_FR"/>
    <property type="match status" value="1"/>
</dbReference>
<keyword evidence="4" id="KW-0479">Metal-binding</keyword>
<dbReference type="RefSeq" id="WP_285187762.1">
    <property type="nucleotide sequence ID" value="NZ_CP126981.1"/>
</dbReference>
<evidence type="ECO:0000256" key="1">
    <source>
        <dbReference type="ARBA" id="ARBA00001974"/>
    </source>
</evidence>
<evidence type="ECO:0000256" key="5">
    <source>
        <dbReference type="ARBA" id="ARBA00022827"/>
    </source>
</evidence>
<accession>A0ABY8VW11</accession>
<dbReference type="SUPFAM" id="SSF52343">
    <property type="entry name" value="Ferredoxin reductase-like, C-terminal NADP-linked domain"/>
    <property type="match status" value="1"/>
</dbReference>
<keyword evidence="2" id="KW-0285">Flavoprotein</keyword>
<dbReference type="PANTHER" id="PTHR47354:SF6">
    <property type="entry name" value="NADH OXIDOREDUCTASE HCR"/>
    <property type="match status" value="1"/>
</dbReference>
<evidence type="ECO:0000256" key="2">
    <source>
        <dbReference type="ARBA" id="ARBA00022630"/>
    </source>
</evidence>
<dbReference type="InterPro" id="IPR001433">
    <property type="entry name" value="OxRdtase_FAD/NAD-bd"/>
</dbReference>
<dbReference type="InterPro" id="IPR039261">
    <property type="entry name" value="FNR_nucleotide-bd"/>
</dbReference>
<dbReference type="PRINTS" id="PR00371">
    <property type="entry name" value="FPNCR"/>
</dbReference>
<dbReference type="InterPro" id="IPR050415">
    <property type="entry name" value="MRET"/>
</dbReference>
<dbReference type="Gene3D" id="3.10.20.30">
    <property type="match status" value="1"/>
</dbReference>